<dbReference type="GO" id="GO:0005743">
    <property type="term" value="C:mitochondrial inner membrane"/>
    <property type="evidence" value="ECO:0007669"/>
    <property type="project" value="UniProtKB-SubCell"/>
</dbReference>
<organism evidence="16">
    <name type="scientific">Guillardia theta (strain CCMP2712)</name>
    <name type="common">Cryptophyte</name>
    <dbReference type="NCBI Taxonomy" id="905079"/>
    <lineage>
        <taxon>Eukaryota</taxon>
        <taxon>Cryptophyceae</taxon>
        <taxon>Pyrenomonadales</taxon>
        <taxon>Geminigeraceae</taxon>
        <taxon>Guillardia</taxon>
    </lineage>
</organism>
<keyword evidence="4" id="KW-0812">Transmembrane</keyword>
<keyword evidence="7" id="KW-0378">Hydrolase</keyword>
<evidence type="ECO:0000256" key="11">
    <source>
        <dbReference type="ARBA" id="ARBA00023136"/>
    </source>
</evidence>
<reference evidence="16 18" key="1">
    <citation type="journal article" date="2012" name="Nature">
        <title>Algal genomes reveal evolutionary mosaicism and the fate of nucleomorphs.</title>
        <authorList>
            <consortium name="DOE Joint Genome Institute"/>
            <person name="Curtis B.A."/>
            <person name="Tanifuji G."/>
            <person name="Burki F."/>
            <person name="Gruber A."/>
            <person name="Irimia M."/>
            <person name="Maruyama S."/>
            <person name="Arias M.C."/>
            <person name="Ball S.G."/>
            <person name="Gile G.H."/>
            <person name="Hirakawa Y."/>
            <person name="Hopkins J.F."/>
            <person name="Kuo A."/>
            <person name="Rensing S.A."/>
            <person name="Schmutz J."/>
            <person name="Symeonidi A."/>
            <person name="Elias M."/>
            <person name="Eveleigh R.J."/>
            <person name="Herman E.K."/>
            <person name="Klute M.J."/>
            <person name="Nakayama T."/>
            <person name="Obornik M."/>
            <person name="Reyes-Prieto A."/>
            <person name="Armbrust E.V."/>
            <person name="Aves S.J."/>
            <person name="Beiko R.G."/>
            <person name="Coutinho P."/>
            <person name="Dacks J.B."/>
            <person name="Durnford D.G."/>
            <person name="Fast N.M."/>
            <person name="Green B.R."/>
            <person name="Grisdale C.J."/>
            <person name="Hempel F."/>
            <person name="Henrissat B."/>
            <person name="Hoppner M.P."/>
            <person name="Ishida K."/>
            <person name="Kim E."/>
            <person name="Koreny L."/>
            <person name="Kroth P.G."/>
            <person name="Liu Y."/>
            <person name="Malik S.B."/>
            <person name="Maier U.G."/>
            <person name="McRose D."/>
            <person name="Mock T."/>
            <person name="Neilson J.A."/>
            <person name="Onodera N.T."/>
            <person name="Poole A.M."/>
            <person name="Pritham E.J."/>
            <person name="Richards T.A."/>
            <person name="Rocap G."/>
            <person name="Roy S.W."/>
            <person name="Sarai C."/>
            <person name="Schaack S."/>
            <person name="Shirato S."/>
            <person name="Slamovits C.H."/>
            <person name="Spencer D.F."/>
            <person name="Suzuki S."/>
            <person name="Worden A.Z."/>
            <person name="Zauner S."/>
            <person name="Barry K."/>
            <person name="Bell C."/>
            <person name="Bharti A.K."/>
            <person name="Crow J.A."/>
            <person name="Grimwood J."/>
            <person name="Kramer R."/>
            <person name="Lindquist E."/>
            <person name="Lucas S."/>
            <person name="Salamov A."/>
            <person name="McFadden G.I."/>
            <person name="Lane C.E."/>
            <person name="Keeling P.J."/>
            <person name="Gray M.W."/>
            <person name="Grigoriev I.V."/>
            <person name="Archibald J.M."/>
        </authorList>
    </citation>
    <scope>NUCLEOTIDE SEQUENCE</scope>
    <source>
        <strain evidence="16 18">CCMP2712</strain>
    </source>
</reference>
<evidence type="ECO:0000256" key="9">
    <source>
        <dbReference type="ARBA" id="ARBA00022989"/>
    </source>
</evidence>
<evidence type="ECO:0000313" key="18">
    <source>
        <dbReference type="Proteomes" id="UP000011087"/>
    </source>
</evidence>
<reference evidence="17" key="3">
    <citation type="submission" date="2016-03" db="UniProtKB">
        <authorList>
            <consortium name="EnsemblProtists"/>
        </authorList>
    </citation>
    <scope>IDENTIFICATION</scope>
</reference>
<dbReference type="SUPFAM" id="SSF52540">
    <property type="entry name" value="P-loop containing nucleoside triphosphate hydrolases"/>
    <property type="match status" value="1"/>
</dbReference>
<evidence type="ECO:0000259" key="15">
    <source>
        <dbReference type="SMART" id="SM01024"/>
    </source>
</evidence>
<evidence type="ECO:0000313" key="16">
    <source>
        <dbReference type="EMBL" id="EKX41748.1"/>
    </source>
</evidence>
<dbReference type="STRING" id="905079.L1IZP6"/>
<dbReference type="InterPro" id="IPR057495">
    <property type="entry name" value="AAA_lid_BCS1"/>
</dbReference>
<dbReference type="InterPro" id="IPR003960">
    <property type="entry name" value="ATPase_AAA_CS"/>
</dbReference>
<dbReference type="PaxDb" id="55529-EKX41748"/>
<evidence type="ECO:0000259" key="14">
    <source>
        <dbReference type="SMART" id="SM00382"/>
    </source>
</evidence>
<dbReference type="GO" id="GO:0016887">
    <property type="term" value="F:ATP hydrolysis activity"/>
    <property type="evidence" value="ECO:0007669"/>
    <property type="project" value="InterPro"/>
</dbReference>
<dbReference type="PANTHER" id="PTHR23070">
    <property type="entry name" value="BCS1 AAA-TYPE ATPASE"/>
    <property type="match status" value="1"/>
</dbReference>
<comment type="similarity">
    <text evidence="3">Belongs to the AAA ATPase family. BCS1 subfamily.</text>
</comment>
<dbReference type="Pfam" id="PF08740">
    <property type="entry name" value="BCS1_N"/>
    <property type="match status" value="1"/>
</dbReference>
<dbReference type="InterPro" id="IPR003593">
    <property type="entry name" value="AAA+_ATPase"/>
</dbReference>
<dbReference type="PROSITE" id="PS00674">
    <property type="entry name" value="AAA"/>
    <property type="match status" value="1"/>
</dbReference>
<dbReference type="Pfam" id="PF25426">
    <property type="entry name" value="AAA_lid_BCS1"/>
    <property type="match status" value="1"/>
</dbReference>
<evidence type="ECO:0000256" key="6">
    <source>
        <dbReference type="ARBA" id="ARBA00022792"/>
    </source>
</evidence>
<dbReference type="EnsemblProtists" id="EKX41748">
    <property type="protein sequence ID" value="EKX41748"/>
    <property type="gene ID" value="GUITHDRAFT_74509"/>
</dbReference>
<dbReference type="InterPro" id="IPR050747">
    <property type="entry name" value="Mitochondrial_chaperone_BCS1"/>
</dbReference>
<keyword evidence="10" id="KW-0496">Mitochondrion</keyword>
<comment type="subcellular location">
    <subcellularLocation>
        <location evidence="2">Mitochondrion inner membrane</location>
        <topology evidence="2">Single-pass membrane protein</topology>
    </subcellularLocation>
    <subcellularLocation>
        <location evidence="1">Plastid</location>
        <location evidence="1">Chloroplast</location>
    </subcellularLocation>
</comment>
<dbReference type="EMBL" id="JH993021">
    <property type="protein sequence ID" value="EKX41748.1"/>
    <property type="molecule type" value="Genomic_DNA"/>
</dbReference>
<dbReference type="KEGG" id="gtt:GUITHDRAFT_74509"/>
<evidence type="ECO:0000256" key="5">
    <source>
        <dbReference type="ARBA" id="ARBA00022741"/>
    </source>
</evidence>
<dbReference type="GeneID" id="17298443"/>
<keyword evidence="8 13" id="KW-0067">ATP-binding</keyword>
<reference evidence="18" key="2">
    <citation type="submission" date="2012-11" db="EMBL/GenBank/DDBJ databases">
        <authorList>
            <person name="Kuo A."/>
            <person name="Curtis B.A."/>
            <person name="Tanifuji G."/>
            <person name="Burki F."/>
            <person name="Gruber A."/>
            <person name="Irimia M."/>
            <person name="Maruyama S."/>
            <person name="Arias M.C."/>
            <person name="Ball S.G."/>
            <person name="Gile G.H."/>
            <person name="Hirakawa Y."/>
            <person name="Hopkins J.F."/>
            <person name="Rensing S.A."/>
            <person name="Schmutz J."/>
            <person name="Symeonidi A."/>
            <person name="Elias M."/>
            <person name="Eveleigh R.J."/>
            <person name="Herman E.K."/>
            <person name="Klute M.J."/>
            <person name="Nakayama T."/>
            <person name="Obornik M."/>
            <person name="Reyes-Prieto A."/>
            <person name="Armbrust E.V."/>
            <person name="Aves S.J."/>
            <person name="Beiko R.G."/>
            <person name="Coutinho P."/>
            <person name="Dacks J.B."/>
            <person name="Durnford D.G."/>
            <person name="Fast N.M."/>
            <person name="Green B.R."/>
            <person name="Grisdale C."/>
            <person name="Hempe F."/>
            <person name="Henrissat B."/>
            <person name="Hoppner M.P."/>
            <person name="Ishida K.-I."/>
            <person name="Kim E."/>
            <person name="Koreny L."/>
            <person name="Kroth P.G."/>
            <person name="Liu Y."/>
            <person name="Malik S.-B."/>
            <person name="Maier U.G."/>
            <person name="McRose D."/>
            <person name="Mock T."/>
            <person name="Neilson J.A."/>
            <person name="Onodera N.T."/>
            <person name="Poole A.M."/>
            <person name="Pritham E.J."/>
            <person name="Richards T.A."/>
            <person name="Rocap G."/>
            <person name="Roy S.W."/>
            <person name="Sarai C."/>
            <person name="Schaack S."/>
            <person name="Shirato S."/>
            <person name="Slamovits C.H."/>
            <person name="Spencer D.F."/>
            <person name="Suzuki S."/>
            <person name="Worden A.Z."/>
            <person name="Zauner S."/>
            <person name="Barry K."/>
            <person name="Bell C."/>
            <person name="Bharti A.K."/>
            <person name="Crow J.A."/>
            <person name="Grimwood J."/>
            <person name="Kramer R."/>
            <person name="Lindquist E."/>
            <person name="Lucas S."/>
            <person name="Salamov A."/>
            <person name="McFadden G.I."/>
            <person name="Lane C.E."/>
            <person name="Keeling P.J."/>
            <person name="Gray M.W."/>
            <person name="Grigoriev I.V."/>
            <person name="Archibald J.M."/>
        </authorList>
    </citation>
    <scope>NUCLEOTIDE SEQUENCE</scope>
    <source>
        <strain evidence="18">CCMP2712</strain>
    </source>
</reference>
<gene>
    <name evidence="16" type="ORF">GUITHDRAFT_74509</name>
</gene>
<dbReference type="GO" id="GO:0005524">
    <property type="term" value="F:ATP binding"/>
    <property type="evidence" value="ECO:0007669"/>
    <property type="project" value="UniProtKB-KW"/>
</dbReference>
<evidence type="ECO:0000256" key="10">
    <source>
        <dbReference type="ARBA" id="ARBA00023128"/>
    </source>
</evidence>
<evidence type="ECO:0000256" key="1">
    <source>
        <dbReference type="ARBA" id="ARBA00004229"/>
    </source>
</evidence>
<dbReference type="InterPro" id="IPR003959">
    <property type="entry name" value="ATPase_AAA_core"/>
</dbReference>
<dbReference type="OrthoDB" id="10251412at2759"/>
<keyword evidence="9" id="KW-1133">Transmembrane helix</keyword>
<keyword evidence="18" id="KW-1185">Reference proteome</keyword>
<proteinExistence type="inferred from homology"/>
<protein>
    <recommendedName>
        <fullName evidence="19">AAA+ ATPase domain-containing protein</fullName>
    </recommendedName>
</protein>
<evidence type="ECO:0000256" key="2">
    <source>
        <dbReference type="ARBA" id="ARBA00004434"/>
    </source>
</evidence>
<feature type="domain" description="BCS1 N-terminal" evidence="15">
    <location>
        <begin position="7"/>
        <end position="182"/>
    </location>
</feature>
<keyword evidence="11" id="KW-0472">Membrane</keyword>
<dbReference type="Pfam" id="PF00004">
    <property type="entry name" value="AAA"/>
    <property type="match status" value="1"/>
</dbReference>
<dbReference type="Proteomes" id="UP000011087">
    <property type="component" value="Unassembled WGS sequence"/>
</dbReference>
<dbReference type="AlphaFoldDB" id="L1IZP6"/>
<name>L1IZP6_GUITC</name>
<accession>L1IZP6</accession>
<dbReference type="Gene3D" id="3.40.50.300">
    <property type="entry name" value="P-loop containing nucleotide triphosphate hydrolases"/>
    <property type="match status" value="1"/>
</dbReference>
<dbReference type="HOGENOM" id="CLU_010189_3_2_1"/>
<dbReference type="SMART" id="SM01024">
    <property type="entry name" value="BCS1_N"/>
    <property type="match status" value="1"/>
</dbReference>
<dbReference type="GO" id="GO:0009507">
    <property type="term" value="C:chloroplast"/>
    <property type="evidence" value="ECO:0007669"/>
    <property type="project" value="UniProtKB-SubCell"/>
</dbReference>
<evidence type="ECO:0000256" key="12">
    <source>
        <dbReference type="ARBA" id="ARBA00048778"/>
    </source>
</evidence>
<evidence type="ECO:0000256" key="7">
    <source>
        <dbReference type="ARBA" id="ARBA00022801"/>
    </source>
</evidence>
<evidence type="ECO:0000313" key="17">
    <source>
        <dbReference type="EnsemblProtists" id="EKX41748"/>
    </source>
</evidence>
<feature type="domain" description="AAA+ ATPase" evidence="14">
    <location>
        <begin position="214"/>
        <end position="342"/>
    </location>
</feature>
<keyword evidence="6" id="KW-0999">Mitochondrion inner membrane</keyword>
<evidence type="ECO:0008006" key="19">
    <source>
        <dbReference type="Google" id="ProtNLM"/>
    </source>
</evidence>
<dbReference type="eggNOG" id="KOG0743">
    <property type="taxonomic scope" value="Eukaryota"/>
</dbReference>
<evidence type="ECO:0000256" key="4">
    <source>
        <dbReference type="ARBA" id="ARBA00022692"/>
    </source>
</evidence>
<comment type="catalytic activity">
    <reaction evidence="12">
        <text>ATP + H2O = ADP + phosphate + H(+)</text>
        <dbReference type="Rhea" id="RHEA:13065"/>
        <dbReference type="ChEBI" id="CHEBI:15377"/>
        <dbReference type="ChEBI" id="CHEBI:15378"/>
        <dbReference type="ChEBI" id="CHEBI:30616"/>
        <dbReference type="ChEBI" id="CHEBI:43474"/>
        <dbReference type="ChEBI" id="CHEBI:456216"/>
    </reaction>
    <physiologicalReaction direction="left-to-right" evidence="12">
        <dbReference type="Rhea" id="RHEA:13066"/>
    </physiologicalReaction>
</comment>
<keyword evidence="5 13" id="KW-0547">Nucleotide-binding</keyword>
<dbReference type="InterPro" id="IPR014851">
    <property type="entry name" value="BCS1_N"/>
</dbReference>
<evidence type="ECO:0000256" key="8">
    <source>
        <dbReference type="ARBA" id="ARBA00022840"/>
    </source>
</evidence>
<dbReference type="RefSeq" id="XP_005828728.1">
    <property type="nucleotide sequence ID" value="XM_005828671.1"/>
</dbReference>
<dbReference type="CDD" id="cd19510">
    <property type="entry name" value="RecA-like_BCS1"/>
    <property type="match status" value="1"/>
</dbReference>
<dbReference type="SMART" id="SM00382">
    <property type="entry name" value="AAA"/>
    <property type="match status" value="1"/>
</dbReference>
<evidence type="ECO:0000256" key="13">
    <source>
        <dbReference type="RuleBase" id="RU003651"/>
    </source>
</evidence>
<dbReference type="OMA" id="FEPTRGN"/>
<evidence type="ECO:0000256" key="3">
    <source>
        <dbReference type="ARBA" id="ARBA00007448"/>
    </source>
</evidence>
<dbReference type="InterPro" id="IPR027417">
    <property type="entry name" value="P-loop_NTPase"/>
</dbReference>
<sequence>MGGIAVVLAGIGVTMTRKIGKACYDAVFRQLVLSAEFNSRDDSFRWIISWLSEHPAVSDGKQFAVFTSLRYLGPAGRDLDRDEKKEDVYLLPTGWTMIRHKKHWLVVSREQGDEKSGGSPKERETLTIYIIGGSKEELLSIVRESRLAYEAKEKSRTSIFVADEYSSWNKIASRISRPLDSVVIWPPERAQWILNDCVRFMQAEEWYASRGIPWRRGYLLYGPPGTGKTSLVSALAGELKLPIYVVSLSSSKLTDDSFAELLNGSAPRCILLLEDVDAAFRDRHAKNASGGLTFSGLLNAIDGVAAQEGRLLFMTTNHRELLDPALIRPGRVDVDVRFDRCAKEQVGLYVRSFFRDITDDEVDAFVEAVPSGTLSIAQLQACLLRHRDSPPKALAELRTLLSSM</sequence>